<dbReference type="Proteomes" id="UP001189429">
    <property type="component" value="Unassembled WGS sequence"/>
</dbReference>
<organism evidence="2 3">
    <name type="scientific">Prorocentrum cordatum</name>
    <dbReference type="NCBI Taxonomy" id="2364126"/>
    <lineage>
        <taxon>Eukaryota</taxon>
        <taxon>Sar</taxon>
        <taxon>Alveolata</taxon>
        <taxon>Dinophyceae</taxon>
        <taxon>Prorocentrales</taxon>
        <taxon>Prorocentraceae</taxon>
        <taxon>Prorocentrum</taxon>
    </lineage>
</organism>
<dbReference type="PANTHER" id="PTHR13748:SF62">
    <property type="entry name" value="COBW DOMAIN-CONTAINING PROTEIN"/>
    <property type="match status" value="1"/>
</dbReference>
<dbReference type="PANTHER" id="PTHR13748">
    <property type="entry name" value="COBW-RELATED"/>
    <property type="match status" value="1"/>
</dbReference>
<dbReference type="InterPro" id="IPR003495">
    <property type="entry name" value="CobW/HypB/UreG_nucleotide-bd"/>
</dbReference>
<accession>A0ABN9Q1E5</accession>
<evidence type="ECO:0000313" key="3">
    <source>
        <dbReference type="Proteomes" id="UP001189429"/>
    </source>
</evidence>
<dbReference type="InterPro" id="IPR051316">
    <property type="entry name" value="Zinc-reg_GTPase_activator"/>
</dbReference>
<sequence length="84" mass="8905">HGKKVAVVQNEFGSVSVDDKLMLVEKSDTELVVMPNGCLCCRVRGDLVEALRRLAAKHAERAGAGGPESEPLDALVIECSGLSE</sequence>
<evidence type="ECO:0000313" key="2">
    <source>
        <dbReference type="EMBL" id="CAK0799440.1"/>
    </source>
</evidence>
<feature type="non-terminal residue" evidence="2">
    <location>
        <position position="84"/>
    </location>
</feature>
<keyword evidence="3" id="KW-1185">Reference proteome</keyword>
<dbReference type="Gene3D" id="3.40.50.300">
    <property type="entry name" value="P-loop containing nucleotide triphosphate hydrolases"/>
    <property type="match status" value="1"/>
</dbReference>
<evidence type="ECO:0000259" key="1">
    <source>
        <dbReference type="Pfam" id="PF02492"/>
    </source>
</evidence>
<name>A0ABN9Q1E5_9DINO</name>
<dbReference type="Pfam" id="PF02492">
    <property type="entry name" value="cobW"/>
    <property type="match status" value="1"/>
</dbReference>
<feature type="domain" description="CobW/HypB/UreG nucleotide-binding" evidence="1">
    <location>
        <begin position="1"/>
        <end position="83"/>
    </location>
</feature>
<dbReference type="InterPro" id="IPR027417">
    <property type="entry name" value="P-loop_NTPase"/>
</dbReference>
<dbReference type="EMBL" id="CAUYUJ010002150">
    <property type="protein sequence ID" value="CAK0799440.1"/>
    <property type="molecule type" value="Genomic_DNA"/>
</dbReference>
<comment type="caution">
    <text evidence="2">The sequence shown here is derived from an EMBL/GenBank/DDBJ whole genome shotgun (WGS) entry which is preliminary data.</text>
</comment>
<dbReference type="SUPFAM" id="SSF52540">
    <property type="entry name" value="P-loop containing nucleoside triphosphate hydrolases"/>
    <property type="match status" value="1"/>
</dbReference>
<protein>
    <recommendedName>
        <fullName evidence="1">CobW/HypB/UreG nucleotide-binding domain-containing protein</fullName>
    </recommendedName>
</protein>
<feature type="non-terminal residue" evidence="2">
    <location>
        <position position="1"/>
    </location>
</feature>
<reference evidence="2" key="1">
    <citation type="submission" date="2023-10" db="EMBL/GenBank/DDBJ databases">
        <authorList>
            <person name="Chen Y."/>
            <person name="Shah S."/>
            <person name="Dougan E. K."/>
            <person name="Thang M."/>
            <person name="Chan C."/>
        </authorList>
    </citation>
    <scope>NUCLEOTIDE SEQUENCE [LARGE SCALE GENOMIC DNA]</scope>
</reference>
<proteinExistence type="predicted"/>
<gene>
    <name evidence="2" type="ORF">PCOR1329_LOCUS7893</name>
</gene>